<evidence type="ECO:0000256" key="2">
    <source>
        <dbReference type="ARBA" id="ARBA00022801"/>
    </source>
</evidence>
<name>A0A7M7G0J8_STRPU</name>
<feature type="active site" description="Proton acceptor" evidence="5">
    <location>
        <position position="110"/>
    </location>
</feature>
<dbReference type="PANTHER" id="PTHR11799">
    <property type="entry name" value="PARAOXONASE"/>
    <property type="match status" value="1"/>
</dbReference>
<dbReference type="FunCoup" id="A0A7M7G0J8">
    <property type="interactions" value="19"/>
</dbReference>
<dbReference type="InterPro" id="IPR002640">
    <property type="entry name" value="Arylesterase"/>
</dbReference>
<dbReference type="RefSeq" id="XP_001175598.3">
    <property type="nucleotide sequence ID" value="XM_001175598.4"/>
</dbReference>
<comment type="catalytic activity">
    <reaction evidence="8">
        <text>a phenyl acetate + H2O = a phenol + acetate + H(+)</text>
        <dbReference type="Rhea" id="RHEA:17309"/>
        <dbReference type="ChEBI" id="CHEBI:15377"/>
        <dbReference type="ChEBI" id="CHEBI:15378"/>
        <dbReference type="ChEBI" id="CHEBI:30089"/>
        <dbReference type="ChEBI" id="CHEBI:33853"/>
        <dbReference type="ChEBI" id="CHEBI:140310"/>
        <dbReference type="EC" id="3.1.1.2"/>
    </reaction>
</comment>
<feature type="binding site" evidence="6">
    <location>
        <position position="112"/>
    </location>
    <ligand>
        <name>Ca(2+)</name>
        <dbReference type="ChEBI" id="CHEBI:29108"/>
        <label>1</label>
        <note>catalytic</note>
    </ligand>
</feature>
<comment type="cofactor">
    <cofactor evidence="6 8">
        <name>Ca(2+)</name>
        <dbReference type="ChEBI" id="CHEBI:29108"/>
    </cofactor>
    <text evidence="6 8">Binds 2 calcium ions per subunit.</text>
</comment>
<dbReference type="Pfam" id="PF01731">
    <property type="entry name" value="Arylesterase"/>
    <property type="match status" value="1"/>
</dbReference>
<protein>
    <recommendedName>
        <fullName evidence="8">Paraoxonase</fullName>
        <ecNumber evidence="8">3.1.1.2</ecNumber>
    </recommendedName>
</protein>
<keyword evidence="2 8" id="KW-0378">Hydrolase</keyword>
<dbReference type="GeneID" id="752021"/>
<comment type="similarity">
    <text evidence="1 8">Belongs to the paraoxonase family.</text>
</comment>
<dbReference type="SUPFAM" id="SSF63829">
    <property type="entry name" value="Calcium-dependent phosphotriesterase"/>
    <property type="match status" value="1"/>
</dbReference>
<dbReference type="EC" id="3.1.1.2" evidence="8"/>
<dbReference type="Proteomes" id="UP000007110">
    <property type="component" value="Unassembled WGS sequence"/>
</dbReference>
<dbReference type="PRINTS" id="PR01785">
    <property type="entry name" value="PARAOXONASE"/>
</dbReference>
<keyword evidence="3 7" id="KW-1015">Disulfide bond</keyword>
<keyword evidence="6 8" id="KW-0106">Calcium</keyword>
<evidence type="ECO:0000256" key="5">
    <source>
        <dbReference type="PIRSR" id="PIRSR602640-1"/>
    </source>
</evidence>
<feature type="binding site" evidence="6">
    <location>
        <position position="220"/>
    </location>
    <ligand>
        <name>Ca(2+)</name>
        <dbReference type="ChEBI" id="CHEBI:29108"/>
        <label>1</label>
        <note>catalytic</note>
    </ligand>
</feature>
<dbReference type="Gene3D" id="2.120.10.30">
    <property type="entry name" value="TolB, C-terminal domain"/>
    <property type="match status" value="1"/>
</dbReference>
<reference evidence="9" key="2">
    <citation type="submission" date="2021-01" db="UniProtKB">
        <authorList>
            <consortium name="EnsemblMetazoa"/>
        </authorList>
    </citation>
    <scope>IDENTIFICATION</scope>
</reference>
<accession>A0A7M7G0J8</accession>
<dbReference type="GO" id="GO:0004064">
    <property type="term" value="F:arylesterase activity"/>
    <property type="evidence" value="ECO:0007669"/>
    <property type="project" value="UniProtKB-UniRule"/>
</dbReference>
<evidence type="ECO:0000256" key="8">
    <source>
        <dbReference type="RuleBase" id="RU368025"/>
    </source>
</evidence>
<proteinExistence type="inferred from homology"/>
<dbReference type="InterPro" id="IPR011042">
    <property type="entry name" value="6-blade_b-propeller_TolB-like"/>
</dbReference>
<dbReference type="OrthoDB" id="423498at2759"/>
<keyword evidence="6 8" id="KW-0479">Metal-binding</keyword>
<dbReference type="KEGG" id="spu:752021"/>
<dbReference type="AlphaFoldDB" id="A0A7M7G0J8"/>
<feature type="binding site" evidence="6">
    <location>
        <position position="269"/>
    </location>
    <ligand>
        <name>Ca(2+)</name>
        <dbReference type="ChEBI" id="CHEBI:29108"/>
        <label>1</label>
        <note>catalytic</note>
    </ligand>
</feature>
<keyword evidence="4 8" id="KW-0325">Glycoprotein</keyword>
<feature type="binding site" evidence="6">
    <location>
        <position position="51"/>
    </location>
    <ligand>
        <name>Ca(2+)</name>
        <dbReference type="ChEBI" id="CHEBI:29108"/>
        <label>1</label>
        <note>catalytic</note>
    </ligand>
</feature>
<evidence type="ECO:0000313" key="9">
    <source>
        <dbReference type="EnsemblMetazoa" id="XP_001175598"/>
    </source>
</evidence>
<organism evidence="9 10">
    <name type="scientific">Strongylocentrotus purpuratus</name>
    <name type="common">Purple sea urchin</name>
    <dbReference type="NCBI Taxonomy" id="7668"/>
    <lineage>
        <taxon>Eukaryota</taxon>
        <taxon>Metazoa</taxon>
        <taxon>Echinodermata</taxon>
        <taxon>Eleutherozoa</taxon>
        <taxon>Echinozoa</taxon>
        <taxon>Echinoidea</taxon>
        <taxon>Euechinoidea</taxon>
        <taxon>Echinacea</taxon>
        <taxon>Camarodonta</taxon>
        <taxon>Echinidea</taxon>
        <taxon>Strongylocentrotidae</taxon>
        <taxon>Strongylocentrotus</taxon>
    </lineage>
</organism>
<reference evidence="10" key="1">
    <citation type="submission" date="2015-02" db="EMBL/GenBank/DDBJ databases">
        <title>Genome sequencing for Strongylocentrotus purpuratus.</title>
        <authorList>
            <person name="Murali S."/>
            <person name="Liu Y."/>
            <person name="Vee V."/>
            <person name="English A."/>
            <person name="Wang M."/>
            <person name="Skinner E."/>
            <person name="Han Y."/>
            <person name="Muzny D.M."/>
            <person name="Worley K.C."/>
            <person name="Gibbs R.A."/>
        </authorList>
    </citation>
    <scope>NUCLEOTIDE SEQUENCE</scope>
</reference>
<dbReference type="InterPro" id="IPR051288">
    <property type="entry name" value="Serum_paraoxonase/arylesterase"/>
</dbReference>
<feature type="binding site" evidence="6">
    <location>
        <position position="164"/>
    </location>
    <ligand>
        <name>Ca(2+)</name>
        <dbReference type="ChEBI" id="CHEBI:29108"/>
        <label>1</label>
        <note>catalytic</note>
    </ligand>
</feature>
<evidence type="ECO:0000256" key="4">
    <source>
        <dbReference type="ARBA" id="ARBA00023180"/>
    </source>
</evidence>
<dbReference type="OMA" id="HPNPMKM"/>
<evidence type="ECO:0000256" key="7">
    <source>
        <dbReference type="PIRSR" id="PIRSR602640-3"/>
    </source>
</evidence>
<keyword evidence="10" id="KW-1185">Reference proteome</keyword>
<dbReference type="InParanoid" id="A0A7M7G0J8"/>
<evidence type="ECO:0000256" key="1">
    <source>
        <dbReference type="ARBA" id="ARBA00008595"/>
    </source>
</evidence>
<feature type="binding site" evidence="6">
    <location>
        <position position="165"/>
    </location>
    <ligand>
        <name>Ca(2+)</name>
        <dbReference type="ChEBI" id="CHEBI:29108"/>
        <label>1</label>
        <note>catalytic</note>
    </ligand>
</feature>
<dbReference type="PANTHER" id="PTHR11799:SF12">
    <property type="entry name" value="PARAOXONASE-RELATED"/>
    <property type="match status" value="1"/>
</dbReference>
<evidence type="ECO:0000256" key="3">
    <source>
        <dbReference type="ARBA" id="ARBA00023157"/>
    </source>
</evidence>
<feature type="disulfide bond" description="In form B" evidence="7">
    <location>
        <begin position="39"/>
        <end position="353"/>
    </location>
</feature>
<feature type="binding site" evidence="6">
    <location>
        <position position="50"/>
    </location>
    <ligand>
        <name>Ca(2+)</name>
        <dbReference type="ChEBI" id="CHEBI:29108"/>
        <label>1</label>
        <note>catalytic</note>
    </ligand>
</feature>
<evidence type="ECO:0000256" key="6">
    <source>
        <dbReference type="PIRSR" id="PIRSR602640-2"/>
    </source>
</evidence>
<evidence type="ECO:0000313" key="10">
    <source>
        <dbReference type="Proteomes" id="UP000007110"/>
    </source>
</evidence>
<sequence>MWKRLILVVLVAAVVRHVFTFLKVLGLEKTVYNHKPGNCQFVRGIEHGSEDLELLSDGIVIISEGYLTFKDRVEGAPRGHLFAYDINHHNNGATELKITGDYDVEKLHPHGITAFEDKKTKKTFLLVINHHVRFDVVDVFEFHRSSMSLSFIKSMRDPLMTSVNNLIATGPEEFYITNEAYFLHPRMRDLENFLVMRMGSVLYCDVTGCKKATESLNNPNGIDLSRDGRYLYVSQPFTRQVRIYKRDPSDNTLTANEGVHVIDLGTVADNVYVDESGDVWLGCLPVAHKALTYIDTKKGLVPSQVLRVRVGPKDYELSEVYSEDGRNITVSTSAVHHKGILLIGSLHERMMRCQVNAI</sequence>
<dbReference type="GO" id="GO:0046872">
    <property type="term" value="F:metal ion binding"/>
    <property type="evidence" value="ECO:0007669"/>
    <property type="project" value="UniProtKB-KW"/>
</dbReference>
<feature type="binding site" evidence="6">
    <location>
        <position position="270"/>
    </location>
    <ligand>
        <name>Ca(2+)</name>
        <dbReference type="ChEBI" id="CHEBI:29108"/>
        <label>1</label>
        <note>catalytic</note>
    </ligand>
</feature>
<dbReference type="EnsemblMetazoa" id="XM_001175598">
    <property type="protein sequence ID" value="XP_001175598"/>
    <property type="gene ID" value="LOC752021"/>
</dbReference>